<dbReference type="RefSeq" id="WP_173289574.1">
    <property type="nucleotide sequence ID" value="NZ_AP021888.1"/>
</dbReference>
<dbReference type="InterPro" id="IPR004089">
    <property type="entry name" value="MCPsignal_dom"/>
</dbReference>
<dbReference type="PROSITE" id="PS50885">
    <property type="entry name" value="HAMP"/>
    <property type="match status" value="3"/>
</dbReference>
<dbReference type="CDD" id="cd11386">
    <property type="entry name" value="MCP_signal"/>
    <property type="match status" value="1"/>
</dbReference>
<dbReference type="Gene3D" id="1.20.120.1530">
    <property type="match status" value="1"/>
</dbReference>
<comment type="subcellular location">
    <subcellularLocation>
        <location evidence="1">Membrane</location>
    </subcellularLocation>
</comment>
<dbReference type="InterPro" id="IPR029150">
    <property type="entry name" value="dCache_3"/>
</dbReference>
<protein>
    <recommendedName>
        <fullName evidence="13">Methyl-accepting chemotaxis protein</fullName>
    </recommendedName>
</protein>
<feature type="compositionally biased region" description="Low complexity" evidence="7">
    <location>
        <begin position="822"/>
        <end position="836"/>
    </location>
</feature>
<dbReference type="Gene3D" id="6.10.340.10">
    <property type="match status" value="1"/>
</dbReference>
<dbReference type="CDD" id="cd06225">
    <property type="entry name" value="HAMP"/>
    <property type="match status" value="1"/>
</dbReference>
<dbReference type="Pfam" id="PF18947">
    <property type="entry name" value="HAMP_2"/>
    <property type="match status" value="1"/>
</dbReference>
<keyword evidence="12" id="KW-1185">Reference proteome</keyword>
<keyword evidence="8" id="KW-1133">Transmembrane helix</keyword>
<feature type="domain" description="HAMP" evidence="10">
    <location>
        <begin position="382"/>
        <end position="426"/>
    </location>
</feature>
<dbReference type="KEGG" id="tzo:THMIRHAT_00360"/>
<dbReference type="GO" id="GO:0004888">
    <property type="term" value="F:transmembrane signaling receptor activity"/>
    <property type="evidence" value="ECO:0007669"/>
    <property type="project" value="TreeGrafter"/>
</dbReference>
<evidence type="ECO:0000256" key="7">
    <source>
        <dbReference type="SAM" id="MobiDB-lite"/>
    </source>
</evidence>
<dbReference type="SUPFAM" id="SSF58104">
    <property type="entry name" value="Methyl-accepting chemotaxis protein (MCP) signaling domain"/>
    <property type="match status" value="1"/>
</dbReference>
<dbReference type="Gene3D" id="1.10.287.950">
    <property type="entry name" value="Methyl-accepting chemotaxis protein"/>
    <property type="match status" value="1"/>
</dbReference>
<evidence type="ECO:0000259" key="10">
    <source>
        <dbReference type="PROSITE" id="PS50885"/>
    </source>
</evidence>
<feature type="transmembrane region" description="Helical" evidence="8">
    <location>
        <begin position="12"/>
        <end position="35"/>
    </location>
</feature>
<dbReference type="GO" id="GO:0006935">
    <property type="term" value="P:chemotaxis"/>
    <property type="evidence" value="ECO:0007669"/>
    <property type="project" value="UniProtKB-KW"/>
</dbReference>
<accession>A0A6F8PJW2</accession>
<evidence type="ECO:0000256" key="4">
    <source>
        <dbReference type="ARBA" id="ARBA00029447"/>
    </source>
</evidence>
<dbReference type="InterPro" id="IPR003660">
    <property type="entry name" value="HAMP_dom"/>
</dbReference>
<feature type="domain" description="HAMP" evidence="10">
    <location>
        <begin position="470"/>
        <end position="516"/>
    </location>
</feature>
<reference evidence="12" key="1">
    <citation type="submission" date="2019-11" db="EMBL/GenBank/DDBJ databases">
        <title>Isolation and characterization of two novel species in the genus Thiomicrorhabdus.</title>
        <authorList>
            <person name="Mochizuki J."/>
            <person name="Kojima H."/>
            <person name="Fukui M."/>
        </authorList>
    </citation>
    <scope>NUCLEOTIDE SEQUENCE [LARGE SCALE GENOMIC DNA]</scope>
    <source>
        <strain evidence="12">AkT22</strain>
    </source>
</reference>
<evidence type="ECO:0000256" key="3">
    <source>
        <dbReference type="ARBA" id="ARBA00023224"/>
    </source>
</evidence>
<evidence type="ECO:0000313" key="12">
    <source>
        <dbReference type="Proteomes" id="UP000501466"/>
    </source>
</evidence>
<evidence type="ECO:0000256" key="2">
    <source>
        <dbReference type="ARBA" id="ARBA00022500"/>
    </source>
</evidence>
<keyword evidence="3 5" id="KW-0807">Transducer</keyword>
<feature type="region of interest" description="Disordered" evidence="7">
    <location>
        <begin position="812"/>
        <end position="865"/>
    </location>
</feature>
<keyword evidence="6" id="KW-0175">Coiled coil</keyword>
<evidence type="ECO:0000256" key="6">
    <source>
        <dbReference type="SAM" id="Coils"/>
    </source>
</evidence>
<dbReference type="InterPro" id="IPR029151">
    <property type="entry name" value="Sensor-like_sf"/>
</dbReference>
<name>A0A6F8PJW2_9GAMM</name>
<evidence type="ECO:0000259" key="9">
    <source>
        <dbReference type="PROSITE" id="PS50111"/>
    </source>
</evidence>
<gene>
    <name evidence="11" type="ORF">THMIRHAT_00360</name>
</gene>
<keyword evidence="8" id="KW-0472">Membrane</keyword>
<evidence type="ECO:0000256" key="8">
    <source>
        <dbReference type="SAM" id="Phobius"/>
    </source>
</evidence>
<feature type="coiled-coil region" evidence="6">
    <location>
        <begin position="766"/>
        <end position="804"/>
    </location>
</feature>
<feature type="transmembrane region" description="Helical" evidence="8">
    <location>
        <begin position="304"/>
        <end position="327"/>
    </location>
</feature>
<dbReference type="AlphaFoldDB" id="A0A6F8PJW2"/>
<dbReference type="PANTHER" id="PTHR43531">
    <property type="entry name" value="PROTEIN ICFG"/>
    <property type="match status" value="1"/>
</dbReference>
<dbReference type="Pfam" id="PF00015">
    <property type="entry name" value="MCPsignal"/>
    <property type="match status" value="1"/>
</dbReference>
<dbReference type="GO" id="GO:0007165">
    <property type="term" value="P:signal transduction"/>
    <property type="evidence" value="ECO:0007669"/>
    <property type="project" value="UniProtKB-KW"/>
</dbReference>
<dbReference type="PROSITE" id="PS50111">
    <property type="entry name" value="CHEMOTAXIS_TRANSDUC_2"/>
    <property type="match status" value="1"/>
</dbReference>
<dbReference type="GO" id="GO:0005886">
    <property type="term" value="C:plasma membrane"/>
    <property type="evidence" value="ECO:0007669"/>
    <property type="project" value="TreeGrafter"/>
</dbReference>
<dbReference type="SMART" id="SM00283">
    <property type="entry name" value="MA"/>
    <property type="match status" value="1"/>
</dbReference>
<evidence type="ECO:0000256" key="1">
    <source>
        <dbReference type="ARBA" id="ARBA00004370"/>
    </source>
</evidence>
<evidence type="ECO:0000313" key="11">
    <source>
        <dbReference type="EMBL" id="BBP42290.1"/>
    </source>
</evidence>
<dbReference type="Pfam" id="PF14827">
    <property type="entry name" value="dCache_3"/>
    <property type="match status" value="1"/>
</dbReference>
<dbReference type="Proteomes" id="UP000501466">
    <property type="component" value="Chromosome"/>
</dbReference>
<dbReference type="SUPFAM" id="SSF103190">
    <property type="entry name" value="Sensory domain-like"/>
    <property type="match status" value="1"/>
</dbReference>
<keyword evidence="2" id="KW-0145">Chemotaxis</keyword>
<dbReference type="PANTHER" id="PTHR43531:SF11">
    <property type="entry name" value="METHYL-ACCEPTING CHEMOTAXIS PROTEIN 3"/>
    <property type="match status" value="1"/>
</dbReference>
<proteinExistence type="inferred from homology"/>
<dbReference type="FunFam" id="1.10.287.950:FF:000001">
    <property type="entry name" value="Methyl-accepting chemotaxis sensory transducer"/>
    <property type="match status" value="1"/>
</dbReference>
<feature type="domain" description="Methyl-accepting transducer" evidence="9">
    <location>
        <begin position="566"/>
        <end position="795"/>
    </location>
</feature>
<dbReference type="InterPro" id="IPR051310">
    <property type="entry name" value="MCP_chemotaxis"/>
</dbReference>
<dbReference type="EMBL" id="AP021888">
    <property type="protein sequence ID" value="BBP42290.1"/>
    <property type="molecule type" value="Genomic_DNA"/>
</dbReference>
<evidence type="ECO:0008006" key="13">
    <source>
        <dbReference type="Google" id="ProtNLM"/>
    </source>
</evidence>
<feature type="domain" description="HAMP" evidence="10">
    <location>
        <begin position="328"/>
        <end position="381"/>
    </location>
</feature>
<keyword evidence="8" id="KW-0812">Transmembrane</keyword>
<dbReference type="SMART" id="SM00304">
    <property type="entry name" value="HAMP"/>
    <property type="match status" value="3"/>
</dbReference>
<sequence length="865" mass="94134">MQTQNLSIKAKVLFISSIVGVLVAFIAGMTMYISIVKPVPQQIEQTLLKEMTNYIQAQVDLKVQGGILAGTAITLQKGIIDAMAVEEREALLPFFENIKENYAKKTNYKNIRSQLITADGRSLIRSWDLDNYGQNVANNPLIQEVMKDKQAVGSLGIGALGVAVVGISPIFENEDFVGMVTIIQGLASVAKTFKKDKDGDWLLLVDKRYIQEKYGKMPVVENNEPVGDNYLIASNKWFNPEALKEAQTFYRPVEADQNAIYLMNGHLYVDIPAFDEENKVFGRHLFIMPETVYTTPINEAIFDAWVSLGGVVFGILLLTFTLVIAIIKMVATPLTKMQQATTHILETGDFSIRAPVNSGDEVGKTAMAINSLLTQVSQALAEANQTVGAIAKGDLSKRISGDYHGDLNTLKMSVNHSVDNIALVIKELARVMKAMREGQFDIAIQNNTSGEYHKMMADAQQAMTETNGIIRNINEVMGYMRQGKFKHRVEVFAPGELDVLKQSINQSMASIDEALADITRVVVAQSEGDLTQVISAEYHGDLRLLKEAVNQSVSKLSEIVHQAVTAAGIVNSEAEEVSKGALDLSSRVQRQAAALEETSATMDEMNSAVQNNTENAQQVSQVVQKVQGESVQATQVMQKTIVAMNAIQQSSHKISEIVTLIDSIAFQTNLLALNAAVEAARAGDHGRGFAVVAGEVRNLAQKSADAAKDIKSLINESVARIDEGTHLATESGEVINGITQLIDEVTLMIKQIAKASAEQAEGVDQVHKAVNEIDATTQQNAALVEETSAAAESMSDQATELSRNMAFFKTNHSQTRQVTARPSLAAPKSPAKPQLAVKSGTKPATKPLSIENKSKAQDPETWEDF</sequence>
<comment type="similarity">
    <text evidence="4">Belongs to the methyl-accepting chemotaxis (MCP) protein family.</text>
</comment>
<evidence type="ECO:0000256" key="5">
    <source>
        <dbReference type="PROSITE-ProRule" id="PRU00284"/>
    </source>
</evidence>
<organism evidence="11 12">
    <name type="scientific">Thiosulfativibrio zosterae</name>
    <dbReference type="NCBI Taxonomy" id="2675053"/>
    <lineage>
        <taxon>Bacteria</taxon>
        <taxon>Pseudomonadati</taxon>
        <taxon>Pseudomonadota</taxon>
        <taxon>Gammaproteobacteria</taxon>
        <taxon>Thiotrichales</taxon>
        <taxon>Piscirickettsiaceae</taxon>
        <taxon>Thiosulfativibrio</taxon>
    </lineage>
</organism>